<keyword evidence="1" id="KW-0472">Membrane</keyword>
<name>A0A2T1EBS0_9CYAN</name>
<reference evidence="2 3" key="2">
    <citation type="submission" date="2018-03" db="EMBL/GenBank/DDBJ databases">
        <title>The ancient ancestry and fast evolution of plastids.</title>
        <authorList>
            <person name="Moore K.R."/>
            <person name="Magnabosco C."/>
            <person name="Momper L."/>
            <person name="Gold D.A."/>
            <person name="Bosak T."/>
            <person name="Fournier G.P."/>
        </authorList>
    </citation>
    <scope>NUCLEOTIDE SEQUENCE [LARGE SCALE GENOMIC DNA]</scope>
    <source>
        <strain evidence="2 3">ULC18</strain>
    </source>
</reference>
<evidence type="ECO:0000313" key="3">
    <source>
        <dbReference type="Proteomes" id="UP000239576"/>
    </source>
</evidence>
<keyword evidence="1" id="KW-1133">Transmembrane helix</keyword>
<accession>A0A2T1EBS0</accession>
<proteinExistence type="predicted"/>
<dbReference type="EMBL" id="PVWK01000055">
    <property type="protein sequence ID" value="PSB30154.1"/>
    <property type="molecule type" value="Genomic_DNA"/>
</dbReference>
<gene>
    <name evidence="2" type="ORF">C7B82_09360</name>
</gene>
<keyword evidence="1" id="KW-0812">Transmembrane</keyword>
<evidence type="ECO:0000313" key="2">
    <source>
        <dbReference type="EMBL" id="PSB30154.1"/>
    </source>
</evidence>
<feature type="transmembrane region" description="Helical" evidence="1">
    <location>
        <begin position="18"/>
        <end position="36"/>
    </location>
</feature>
<sequence length="68" mass="7607">MQPTTLKLKPTTFRPGRVVATVLAMLLLAAAMSWFYHPIMVKLHGGVWCMRAYPAGHQEFLYGGACNR</sequence>
<protein>
    <submittedName>
        <fullName evidence="2">Uncharacterized protein</fullName>
    </submittedName>
</protein>
<dbReference type="Proteomes" id="UP000239576">
    <property type="component" value="Unassembled WGS sequence"/>
</dbReference>
<comment type="caution">
    <text evidence="2">The sequence shown here is derived from an EMBL/GenBank/DDBJ whole genome shotgun (WGS) entry which is preliminary data.</text>
</comment>
<dbReference type="RefSeq" id="WP_106256039.1">
    <property type="nucleotide sequence ID" value="NZ_CAWNSW010000027.1"/>
</dbReference>
<dbReference type="AlphaFoldDB" id="A0A2T1EBS0"/>
<evidence type="ECO:0000256" key="1">
    <source>
        <dbReference type="SAM" id="Phobius"/>
    </source>
</evidence>
<reference evidence="3" key="1">
    <citation type="submission" date="2018-02" db="EMBL/GenBank/DDBJ databases">
        <authorList>
            <person name="Moore K."/>
            <person name="Momper L."/>
        </authorList>
    </citation>
    <scope>NUCLEOTIDE SEQUENCE [LARGE SCALE GENOMIC DNA]</scope>
    <source>
        <strain evidence="3">ULC18</strain>
    </source>
</reference>
<keyword evidence="3" id="KW-1185">Reference proteome</keyword>
<organism evidence="2 3">
    <name type="scientific">Stenomitos frigidus ULC18</name>
    <dbReference type="NCBI Taxonomy" id="2107698"/>
    <lineage>
        <taxon>Bacteria</taxon>
        <taxon>Bacillati</taxon>
        <taxon>Cyanobacteriota</taxon>
        <taxon>Cyanophyceae</taxon>
        <taxon>Leptolyngbyales</taxon>
        <taxon>Leptolyngbyaceae</taxon>
        <taxon>Stenomitos</taxon>
    </lineage>
</organism>